<evidence type="ECO:0000313" key="1">
    <source>
        <dbReference type="EMBL" id="MED6278761.1"/>
    </source>
</evidence>
<proteinExistence type="predicted"/>
<organism evidence="1 2">
    <name type="scientific">Characodon lateralis</name>
    <dbReference type="NCBI Taxonomy" id="208331"/>
    <lineage>
        <taxon>Eukaryota</taxon>
        <taxon>Metazoa</taxon>
        <taxon>Chordata</taxon>
        <taxon>Craniata</taxon>
        <taxon>Vertebrata</taxon>
        <taxon>Euteleostomi</taxon>
        <taxon>Actinopterygii</taxon>
        <taxon>Neopterygii</taxon>
        <taxon>Teleostei</taxon>
        <taxon>Neoteleostei</taxon>
        <taxon>Acanthomorphata</taxon>
        <taxon>Ovalentaria</taxon>
        <taxon>Atherinomorphae</taxon>
        <taxon>Cyprinodontiformes</taxon>
        <taxon>Goodeidae</taxon>
        <taxon>Characodon</taxon>
    </lineage>
</organism>
<sequence length="99" mass="11001">MPIPPAGSPEVLAADKRMAHRSSGLKGKVCKDTAKNINLFRKHCRRSYFQNALQHHAVLYCKISGLNIITSLTSSEEKEIIITILHVMSKDSIAVRSEV</sequence>
<gene>
    <name evidence="1" type="ORF">CHARACLAT_027261</name>
</gene>
<evidence type="ECO:0000313" key="2">
    <source>
        <dbReference type="Proteomes" id="UP001352852"/>
    </source>
</evidence>
<dbReference type="EMBL" id="JAHUTJ010036200">
    <property type="protein sequence ID" value="MED6278761.1"/>
    <property type="molecule type" value="Genomic_DNA"/>
</dbReference>
<reference evidence="1 2" key="1">
    <citation type="submission" date="2021-06" db="EMBL/GenBank/DDBJ databases">
        <authorList>
            <person name="Palmer J.M."/>
        </authorList>
    </citation>
    <scope>NUCLEOTIDE SEQUENCE [LARGE SCALE GENOMIC DNA]</scope>
    <source>
        <strain evidence="1 2">CL_MEX2019</strain>
        <tissue evidence="1">Muscle</tissue>
    </source>
</reference>
<protein>
    <submittedName>
        <fullName evidence="1">Uncharacterized protein</fullName>
    </submittedName>
</protein>
<accession>A0ABU7DW69</accession>
<keyword evidence="2" id="KW-1185">Reference proteome</keyword>
<dbReference type="Proteomes" id="UP001352852">
    <property type="component" value="Unassembled WGS sequence"/>
</dbReference>
<comment type="caution">
    <text evidence="1">The sequence shown here is derived from an EMBL/GenBank/DDBJ whole genome shotgun (WGS) entry which is preliminary data.</text>
</comment>
<name>A0ABU7DW69_9TELE</name>